<dbReference type="PANTHER" id="PTHR48070:SF3">
    <property type="entry name" value="ESTERASE DBAE-RELATED"/>
    <property type="match status" value="1"/>
</dbReference>
<dbReference type="STRING" id="303698.A0A1V6TJD7"/>
<dbReference type="SUPFAM" id="SSF53474">
    <property type="entry name" value="alpha/beta-Hydrolases"/>
    <property type="match status" value="1"/>
</dbReference>
<name>A0A1V6TJD7_9EURO</name>
<accession>A0A1V6TJD7</accession>
<evidence type="ECO:0000259" key="3">
    <source>
        <dbReference type="Pfam" id="PF03959"/>
    </source>
</evidence>
<dbReference type="InterPro" id="IPR005645">
    <property type="entry name" value="FSH-like_dom"/>
</dbReference>
<dbReference type="Proteomes" id="UP000191285">
    <property type="component" value="Unassembled WGS sequence"/>
</dbReference>
<keyword evidence="2" id="KW-0378">Hydrolase</keyword>
<feature type="domain" description="Serine hydrolase" evidence="3">
    <location>
        <begin position="14"/>
        <end position="245"/>
    </location>
</feature>
<evidence type="ECO:0000313" key="4">
    <source>
        <dbReference type="EMBL" id="OQE26391.1"/>
    </source>
</evidence>
<gene>
    <name evidence="4" type="ORF">PENSTE_c005G09428</name>
</gene>
<dbReference type="GO" id="GO:0072330">
    <property type="term" value="P:monocarboxylic acid biosynthetic process"/>
    <property type="evidence" value="ECO:0007669"/>
    <property type="project" value="UniProtKB-ARBA"/>
</dbReference>
<dbReference type="PANTHER" id="PTHR48070">
    <property type="entry name" value="ESTERASE OVCA2"/>
    <property type="match status" value="1"/>
</dbReference>
<dbReference type="GO" id="GO:0044550">
    <property type="term" value="P:secondary metabolite biosynthetic process"/>
    <property type="evidence" value="ECO:0007669"/>
    <property type="project" value="TreeGrafter"/>
</dbReference>
<evidence type="ECO:0000313" key="5">
    <source>
        <dbReference type="Proteomes" id="UP000191285"/>
    </source>
</evidence>
<keyword evidence="5" id="KW-1185">Reference proteome</keyword>
<dbReference type="GO" id="GO:0017000">
    <property type="term" value="P:antibiotic biosynthetic process"/>
    <property type="evidence" value="ECO:0007669"/>
    <property type="project" value="UniProtKB-ARBA"/>
</dbReference>
<evidence type="ECO:0000256" key="2">
    <source>
        <dbReference type="ARBA" id="ARBA00022801"/>
    </source>
</evidence>
<dbReference type="InterPro" id="IPR050593">
    <property type="entry name" value="LovG"/>
</dbReference>
<evidence type="ECO:0000256" key="1">
    <source>
        <dbReference type="ARBA" id="ARBA00005863"/>
    </source>
</evidence>
<protein>
    <recommendedName>
        <fullName evidence="3">Serine hydrolase domain-containing protein</fullName>
    </recommendedName>
</protein>
<comment type="caution">
    <text evidence="4">The sequence shown here is derived from an EMBL/GenBank/DDBJ whole genome shotgun (WGS) entry which is preliminary data.</text>
</comment>
<organism evidence="4 5">
    <name type="scientific">Penicillium steckii</name>
    <dbReference type="NCBI Taxonomy" id="303698"/>
    <lineage>
        <taxon>Eukaryota</taxon>
        <taxon>Fungi</taxon>
        <taxon>Dikarya</taxon>
        <taxon>Ascomycota</taxon>
        <taxon>Pezizomycotina</taxon>
        <taxon>Eurotiomycetes</taxon>
        <taxon>Eurotiomycetidae</taxon>
        <taxon>Eurotiales</taxon>
        <taxon>Aspergillaceae</taxon>
        <taxon>Penicillium</taxon>
    </lineage>
</organism>
<dbReference type="Pfam" id="PF03959">
    <property type="entry name" value="FSH1"/>
    <property type="match status" value="1"/>
</dbReference>
<dbReference type="GO" id="GO:0016787">
    <property type="term" value="F:hydrolase activity"/>
    <property type="evidence" value="ECO:0007669"/>
    <property type="project" value="UniProtKB-KW"/>
</dbReference>
<reference evidence="5" key="1">
    <citation type="journal article" date="2017" name="Nat. Microbiol.">
        <title>Global analysis of biosynthetic gene clusters reveals vast potential of secondary metabolite production in Penicillium species.</title>
        <authorList>
            <person name="Nielsen J.C."/>
            <person name="Grijseels S."/>
            <person name="Prigent S."/>
            <person name="Ji B."/>
            <person name="Dainat J."/>
            <person name="Nielsen K.F."/>
            <person name="Frisvad J.C."/>
            <person name="Workman M."/>
            <person name="Nielsen J."/>
        </authorList>
    </citation>
    <scope>NUCLEOTIDE SEQUENCE [LARGE SCALE GENOMIC DNA]</scope>
    <source>
        <strain evidence="5">IBT 24891</strain>
    </source>
</reference>
<sequence>MSKMVSETANLHLPRIICLHGGGSNARIFRAQCRAISGQLKSSFRFCFVDAPFLSEPGPDVVPTYQNYGPFRRWLRFRPDHPELDNNTAAQSIIHSIKTAMKHDDMLGGTGEWIGLLGFSQGAKIAASLILQQSSLDHDQQWDFRFAILLAGSAPLVSLSPQFSSSPYLADASQISTLTTPSIPDTEAKGEHRVRTATVHVHGLQDAGRHRHQLLLEQYCHGESARLVEWEGGHRVPIKKRDVTAVVQMILEVASEASATRC</sequence>
<dbReference type="InterPro" id="IPR029058">
    <property type="entry name" value="AB_hydrolase_fold"/>
</dbReference>
<dbReference type="GO" id="GO:0005634">
    <property type="term" value="C:nucleus"/>
    <property type="evidence" value="ECO:0007669"/>
    <property type="project" value="TreeGrafter"/>
</dbReference>
<dbReference type="Gene3D" id="3.40.50.1820">
    <property type="entry name" value="alpha/beta hydrolase"/>
    <property type="match status" value="1"/>
</dbReference>
<dbReference type="GO" id="GO:0005737">
    <property type="term" value="C:cytoplasm"/>
    <property type="evidence" value="ECO:0007669"/>
    <property type="project" value="TreeGrafter"/>
</dbReference>
<proteinExistence type="inferred from homology"/>
<comment type="similarity">
    <text evidence="1">Belongs to the LovG family.</text>
</comment>
<dbReference type="OrthoDB" id="414698at2759"/>
<dbReference type="EMBL" id="MLKD01000005">
    <property type="protein sequence ID" value="OQE26391.1"/>
    <property type="molecule type" value="Genomic_DNA"/>
</dbReference>
<dbReference type="AlphaFoldDB" id="A0A1V6TJD7"/>